<proteinExistence type="predicted"/>
<dbReference type="WBParaSite" id="PgR005X_g192_t01">
    <property type="protein sequence ID" value="PgR005X_g192_t01"/>
    <property type="gene ID" value="PgR005X_g192"/>
</dbReference>
<sequence>MQASVICTANHDTLNADDADAHGGNSRALKFSQCSERIVRLWSCELKTELSGYDDGAVTNRHGRDQTSTSLVTAEISNRLEEPNE</sequence>
<protein>
    <submittedName>
        <fullName evidence="3">Uncharacterized protein</fullName>
    </submittedName>
</protein>
<reference evidence="3" key="1">
    <citation type="submission" date="2022-11" db="UniProtKB">
        <authorList>
            <consortium name="WormBaseParasite"/>
        </authorList>
    </citation>
    <scope>IDENTIFICATION</scope>
</reference>
<name>A0A915AF25_PARUN</name>
<evidence type="ECO:0000313" key="3">
    <source>
        <dbReference type="WBParaSite" id="PgR005X_g192_t01"/>
    </source>
</evidence>
<dbReference type="Proteomes" id="UP000887569">
    <property type="component" value="Unplaced"/>
</dbReference>
<feature type="region of interest" description="Disordered" evidence="1">
    <location>
        <begin position="55"/>
        <end position="85"/>
    </location>
</feature>
<evidence type="ECO:0000313" key="2">
    <source>
        <dbReference type="Proteomes" id="UP000887569"/>
    </source>
</evidence>
<accession>A0A915AF25</accession>
<organism evidence="2 3">
    <name type="scientific">Parascaris univalens</name>
    <name type="common">Nematode worm</name>
    <dbReference type="NCBI Taxonomy" id="6257"/>
    <lineage>
        <taxon>Eukaryota</taxon>
        <taxon>Metazoa</taxon>
        <taxon>Ecdysozoa</taxon>
        <taxon>Nematoda</taxon>
        <taxon>Chromadorea</taxon>
        <taxon>Rhabditida</taxon>
        <taxon>Spirurina</taxon>
        <taxon>Ascaridomorpha</taxon>
        <taxon>Ascaridoidea</taxon>
        <taxon>Ascarididae</taxon>
        <taxon>Parascaris</taxon>
    </lineage>
</organism>
<evidence type="ECO:0000256" key="1">
    <source>
        <dbReference type="SAM" id="MobiDB-lite"/>
    </source>
</evidence>
<keyword evidence="2" id="KW-1185">Reference proteome</keyword>
<dbReference type="AlphaFoldDB" id="A0A915AF25"/>
<feature type="compositionally biased region" description="Polar residues" evidence="1">
    <location>
        <begin position="66"/>
        <end position="76"/>
    </location>
</feature>